<dbReference type="NCBIfam" id="NF004670">
    <property type="entry name" value="PRK06009.1"/>
    <property type="match status" value="1"/>
</dbReference>
<gene>
    <name evidence="2" type="ORF">LCGC14_0260830</name>
</gene>
<organism evidence="2">
    <name type="scientific">marine sediment metagenome</name>
    <dbReference type="NCBI Taxonomy" id="412755"/>
    <lineage>
        <taxon>unclassified sequences</taxon>
        <taxon>metagenomes</taxon>
        <taxon>ecological metagenomes</taxon>
    </lineage>
</organism>
<dbReference type="EMBL" id="LAZR01000140">
    <property type="protein sequence ID" value="KKN87237.1"/>
    <property type="molecule type" value="Genomic_DNA"/>
</dbReference>
<reference evidence="2" key="1">
    <citation type="journal article" date="2015" name="Nature">
        <title>Complex archaea that bridge the gap between prokaryotes and eukaryotes.</title>
        <authorList>
            <person name="Spang A."/>
            <person name="Saw J.H."/>
            <person name="Jorgensen S.L."/>
            <person name="Zaremba-Niedzwiedzka K."/>
            <person name="Martijn J."/>
            <person name="Lind A.E."/>
            <person name="van Eijk R."/>
            <person name="Schleper C."/>
            <person name="Guy L."/>
            <person name="Ettema T.J."/>
        </authorList>
    </citation>
    <scope>NUCLEOTIDE SEQUENCE</scope>
</reference>
<protein>
    <recommendedName>
        <fullName evidence="3">Basal-body rod modification protein FlgD</fullName>
    </recommendedName>
</protein>
<sequence>MSIGAVTSTPPASASASLTAASSKNGMDYDAFLKLLVAEMSNQDPLNPTDSTEYIAQFASFAGVEQSIKTNKKLDSLMMVSALTQANSLIGRTATSADETISGTVAAVRVVEGGVEALLEDGRTLPLAPGLTVE</sequence>
<dbReference type="InterPro" id="IPR005648">
    <property type="entry name" value="FlgD"/>
</dbReference>
<dbReference type="AlphaFoldDB" id="A0A0F9UIP5"/>
<dbReference type="Pfam" id="PF03963">
    <property type="entry name" value="FlgD"/>
    <property type="match status" value="1"/>
</dbReference>
<proteinExistence type="predicted"/>
<accession>A0A0F9UIP5</accession>
<evidence type="ECO:0008006" key="3">
    <source>
        <dbReference type="Google" id="ProtNLM"/>
    </source>
</evidence>
<name>A0A0F9UIP5_9ZZZZ</name>
<keyword evidence="1" id="KW-1005">Bacterial flagellum biogenesis</keyword>
<comment type="caution">
    <text evidence="2">The sequence shown here is derived from an EMBL/GenBank/DDBJ whole genome shotgun (WGS) entry which is preliminary data.</text>
</comment>
<evidence type="ECO:0000256" key="1">
    <source>
        <dbReference type="ARBA" id="ARBA00022795"/>
    </source>
</evidence>
<dbReference type="GO" id="GO:0044781">
    <property type="term" value="P:bacterial-type flagellum organization"/>
    <property type="evidence" value="ECO:0007669"/>
    <property type="project" value="UniProtKB-KW"/>
</dbReference>
<evidence type="ECO:0000313" key="2">
    <source>
        <dbReference type="EMBL" id="KKN87237.1"/>
    </source>
</evidence>